<evidence type="ECO:0000313" key="2">
    <source>
        <dbReference type="EMBL" id="BDP42316.1"/>
    </source>
</evidence>
<organism evidence="2 3">
    <name type="scientific">Deinococcus aetherius</name>
    <dbReference type="NCBI Taxonomy" id="200252"/>
    <lineage>
        <taxon>Bacteria</taxon>
        <taxon>Thermotogati</taxon>
        <taxon>Deinococcota</taxon>
        <taxon>Deinococci</taxon>
        <taxon>Deinococcales</taxon>
        <taxon>Deinococcaceae</taxon>
        <taxon>Deinococcus</taxon>
    </lineage>
</organism>
<evidence type="ECO:0000256" key="1">
    <source>
        <dbReference type="SAM" id="SignalP"/>
    </source>
</evidence>
<sequence>MLGKSLLPLALSLLLLTPARALGLDRSARQGIDAHAFSFSGRHCAGGIEARPGSGATPGQFKIAALIMDEAMKDAAAKDKTVGYRSSFNDKDLYRAAVTTPKGSTFVMLYLSGGKTFMYRCDLK</sequence>
<dbReference type="Proteomes" id="UP001064971">
    <property type="component" value="Chromosome"/>
</dbReference>
<dbReference type="RefSeq" id="WP_264775015.1">
    <property type="nucleotide sequence ID" value="NZ_AP026560.1"/>
</dbReference>
<feature type="signal peptide" evidence="1">
    <location>
        <begin position="1"/>
        <end position="21"/>
    </location>
</feature>
<keyword evidence="3" id="KW-1185">Reference proteome</keyword>
<gene>
    <name evidence="2" type="ORF">DAETH_22850</name>
</gene>
<accession>A0ABM8AEX2</accession>
<dbReference type="EMBL" id="AP026560">
    <property type="protein sequence ID" value="BDP42316.1"/>
    <property type="molecule type" value="Genomic_DNA"/>
</dbReference>
<protein>
    <submittedName>
        <fullName evidence="2">Uncharacterized protein</fullName>
    </submittedName>
</protein>
<reference evidence="2" key="1">
    <citation type="submission" date="2022-07" db="EMBL/GenBank/DDBJ databases">
        <title>Complete Genome Sequence of the Radioresistant Bacterium Deinococcus aetherius ST0316, Isolated from the Air Dust collected in Lower Stratosphere above Japan.</title>
        <authorList>
            <person name="Satoh K."/>
            <person name="Hagiwara K."/>
            <person name="Katsumata K."/>
            <person name="Kubo A."/>
            <person name="Yokobori S."/>
            <person name="Yamagishi A."/>
            <person name="Oono Y."/>
            <person name="Narumi I."/>
        </authorList>
    </citation>
    <scope>NUCLEOTIDE SEQUENCE</scope>
    <source>
        <strain evidence="2">ST0316</strain>
    </source>
</reference>
<feature type="chain" id="PRO_5045939751" evidence="1">
    <location>
        <begin position="22"/>
        <end position="124"/>
    </location>
</feature>
<keyword evidence="1" id="KW-0732">Signal</keyword>
<name>A0ABM8AEX2_9DEIO</name>
<evidence type="ECO:0000313" key="3">
    <source>
        <dbReference type="Proteomes" id="UP001064971"/>
    </source>
</evidence>
<proteinExistence type="predicted"/>